<dbReference type="Pfam" id="PF12671">
    <property type="entry name" value="Amidase_6"/>
    <property type="match status" value="1"/>
</dbReference>
<dbReference type="InterPro" id="IPR024301">
    <property type="entry name" value="Amidase_6"/>
</dbReference>
<comment type="caution">
    <text evidence="2">The sequence shown here is derived from an EMBL/GenBank/DDBJ whole genome shotgun (WGS) entry which is preliminary data.</text>
</comment>
<dbReference type="EMBL" id="JBHMCG010000075">
    <property type="protein sequence ID" value="MFB9573887.1"/>
    <property type="molecule type" value="Genomic_DNA"/>
</dbReference>
<gene>
    <name evidence="2" type="ORF">ACFFTL_16615</name>
</gene>
<evidence type="ECO:0000313" key="2">
    <source>
        <dbReference type="EMBL" id="MFB9573887.1"/>
    </source>
</evidence>
<evidence type="ECO:0000259" key="1">
    <source>
        <dbReference type="Pfam" id="PF12671"/>
    </source>
</evidence>
<dbReference type="RefSeq" id="WP_345509714.1">
    <property type="nucleotide sequence ID" value="NZ_BAAAXD010000003.1"/>
</dbReference>
<feature type="domain" description="Putative amidase" evidence="1">
    <location>
        <begin position="13"/>
        <end position="96"/>
    </location>
</feature>
<name>A0ABV5R7X8_9ACTN</name>
<proteinExistence type="predicted"/>
<protein>
    <submittedName>
        <fullName evidence="2">Amidase domain-containing protein</fullName>
    </submittedName>
</protein>
<accession>A0ABV5R7X8</accession>
<evidence type="ECO:0000313" key="3">
    <source>
        <dbReference type="Proteomes" id="UP001589710"/>
    </source>
</evidence>
<organism evidence="2 3">
    <name type="scientific">Streptomyces yanii</name>
    <dbReference type="NCBI Taxonomy" id="78510"/>
    <lineage>
        <taxon>Bacteria</taxon>
        <taxon>Bacillati</taxon>
        <taxon>Actinomycetota</taxon>
        <taxon>Actinomycetes</taxon>
        <taxon>Kitasatosporales</taxon>
        <taxon>Streptomycetaceae</taxon>
        <taxon>Streptomyces</taxon>
    </lineage>
</organism>
<reference evidence="2 3" key="1">
    <citation type="submission" date="2024-09" db="EMBL/GenBank/DDBJ databases">
        <authorList>
            <person name="Sun Q."/>
            <person name="Mori K."/>
        </authorList>
    </citation>
    <scope>NUCLEOTIDE SEQUENCE [LARGE SCALE GENOMIC DNA]</scope>
    <source>
        <strain evidence="2 3">JCM 3331</strain>
    </source>
</reference>
<sequence>MPTPRPDGVHVVYQDRYNGTFSRAKQDNNCTNFASQAMNAGGWPIVGGVDPDNMDNWTYDLWGPRGPSKTWSMAYKLWMYASDSKRGTRLKDGSPAKADIWTSNPVTCCSPTGIHRRSRTARSTTPW</sequence>
<dbReference type="Proteomes" id="UP001589710">
    <property type="component" value="Unassembled WGS sequence"/>
</dbReference>
<keyword evidence="3" id="KW-1185">Reference proteome</keyword>